<dbReference type="PANTHER" id="PTHR24291">
    <property type="entry name" value="CYTOCHROME P450 FAMILY 4"/>
    <property type="match status" value="1"/>
</dbReference>
<evidence type="ECO:0000256" key="6">
    <source>
        <dbReference type="ARBA" id="ARBA00023033"/>
    </source>
</evidence>
<dbReference type="GO" id="GO:0004497">
    <property type="term" value="F:monooxygenase activity"/>
    <property type="evidence" value="ECO:0007669"/>
    <property type="project" value="UniProtKB-KW"/>
</dbReference>
<comment type="caution">
    <text evidence="8">The sequence shown here is derived from an EMBL/GenBank/DDBJ whole genome shotgun (WGS) entry which is preliminary data.</text>
</comment>
<evidence type="ECO:0000256" key="1">
    <source>
        <dbReference type="ARBA" id="ARBA00010617"/>
    </source>
</evidence>
<gene>
    <name evidence="8" type="ORF">RhiirA5_410573</name>
</gene>
<proteinExistence type="inferred from homology"/>
<name>A0A2N0Q349_9GLOM</name>
<dbReference type="VEuPathDB" id="FungiDB:FUN_005864"/>
<evidence type="ECO:0000256" key="7">
    <source>
        <dbReference type="PIRSR" id="PIRSR602401-1"/>
    </source>
</evidence>
<organism evidence="8 9">
    <name type="scientific">Rhizophagus irregularis</name>
    <dbReference type="NCBI Taxonomy" id="588596"/>
    <lineage>
        <taxon>Eukaryota</taxon>
        <taxon>Fungi</taxon>
        <taxon>Fungi incertae sedis</taxon>
        <taxon>Mucoromycota</taxon>
        <taxon>Glomeromycotina</taxon>
        <taxon>Glomeromycetes</taxon>
        <taxon>Glomerales</taxon>
        <taxon>Glomeraceae</taxon>
        <taxon>Rhizophagus</taxon>
    </lineage>
</organism>
<keyword evidence="6" id="KW-0503">Monooxygenase</keyword>
<dbReference type="VEuPathDB" id="FungiDB:RhiirA1_416162"/>
<dbReference type="VEuPathDB" id="FungiDB:RhiirFUN_005580"/>
<dbReference type="InterPro" id="IPR050196">
    <property type="entry name" value="Cytochrome_P450_Monoox"/>
</dbReference>
<dbReference type="InterPro" id="IPR002401">
    <property type="entry name" value="Cyt_P450_E_grp-I"/>
</dbReference>
<dbReference type="EMBL" id="LLXJ01000189">
    <property type="protein sequence ID" value="PKC13456.1"/>
    <property type="molecule type" value="Genomic_DNA"/>
</dbReference>
<evidence type="ECO:0000256" key="4">
    <source>
        <dbReference type="ARBA" id="ARBA00023002"/>
    </source>
</evidence>
<dbReference type="PRINTS" id="PR00385">
    <property type="entry name" value="P450"/>
</dbReference>
<evidence type="ECO:0000256" key="5">
    <source>
        <dbReference type="ARBA" id="ARBA00023004"/>
    </source>
</evidence>
<dbReference type="GO" id="GO:0020037">
    <property type="term" value="F:heme binding"/>
    <property type="evidence" value="ECO:0007669"/>
    <property type="project" value="InterPro"/>
</dbReference>
<dbReference type="Gene3D" id="1.10.630.10">
    <property type="entry name" value="Cytochrome P450"/>
    <property type="match status" value="1"/>
</dbReference>
<comment type="cofactor">
    <cofactor evidence="7">
        <name>heme</name>
        <dbReference type="ChEBI" id="CHEBI:30413"/>
    </cofactor>
</comment>
<keyword evidence="5 7" id="KW-0408">Iron</keyword>
<dbReference type="PANTHER" id="PTHR24291:SF50">
    <property type="entry name" value="BIFUNCTIONAL ALBAFLAVENONE MONOOXYGENASE_TERPENE SYNTHASE"/>
    <property type="match status" value="1"/>
</dbReference>
<evidence type="ECO:0000313" key="8">
    <source>
        <dbReference type="EMBL" id="PKC13456.1"/>
    </source>
</evidence>
<dbReference type="InterPro" id="IPR036396">
    <property type="entry name" value="Cyt_P450_sf"/>
</dbReference>
<evidence type="ECO:0000256" key="3">
    <source>
        <dbReference type="ARBA" id="ARBA00022723"/>
    </source>
</evidence>
<keyword evidence="4" id="KW-0560">Oxidoreductase</keyword>
<comment type="similarity">
    <text evidence="1">Belongs to the cytochrome P450 family.</text>
</comment>
<dbReference type="GO" id="GO:0016705">
    <property type="term" value="F:oxidoreductase activity, acting on paired donors, with incorporation or reduction of molecular oxygen"/>
    <property type="evidence" value="ECO:0007669"/>
    <property type="project" value="InterPro"/>
</dbReference>
<evidence type="ECO:0000313" key="9">
    <source>
        <dbReference type="Proteomes" id="UP000232722"/>
    </source>
</evidence>
<keyword evidence="3 7" id="KW-0479">Metal-binding</keyword>
<keyword evidence="2 7" id="KW-0349">Heme</keyword>
<dbReference type="Proteomes" id="UP000232722">
    <property type="component" value="Unassembled WGS sequence"/>
</dbReference>
<reference evidence="8 9" key="1">
    <citation type="submission" date="2016-04" db="EMBL/GenBank/DDBJ databases">
        <title>Genome analyses suggest a sexual origin of heterokaryosis in a supposedly ancient asexual fungus.</title>
        <authorList>
            <person name="Ropars J."/>
            <person name="Sedzielewska K."/>
            <person name="Noel J."/>
            <person name="Charron P."/>
            <person name="Farinelli L."/>
            <person name="Marton T."/>
            <person name="Kruger M."/>
            <person name="Pelin A."/>
            <person name="Brachmann A."/>
            <person name="Corradi N."/>
        </authorList>
    </citation>
    <scope>NUCLEOTIDE SEQUENCE [LARGE SCALE GENOMIC DNA]</scope>
    <source>
        <strain evidence="8 9">A5</strain>
    </source>
</reference>
<dbReference type="SUPFAM" id="SSF48264">
    <property type="entry name" value="Cytochrome P450"/>
    <property type="match status" value="1"/>
</dbReference>
<dbReference type="PRINTS" id="PR00463">
    <property type="entry name" value="EP450I"/>
</dbReference>
<feature type="binding site" description="axial binding residue" evidence="7">
    <location>
        <position position="392"/>
    </location>
    <ligand>
        <name>heme</name>
        <dbReference type="ChEBI" id="CHEBI:30413"/>
    </ligand>
    <ligandPart>
        <name>Fe</name>
        <dbReference type="ChEBI" id="CHEBI:18248"/>
    </ligandPart>
</feature>
<reference evidence="8 9" key="2">
    <citation type="submission" date="2017-09" db="EMBL/GenBank/DDBJ databases">
        <title>Extensive intraspecific genome diversity in a model arbuscular mycorrhizal fungus.</title>
        <authorList>
            <person name="Chen E.C."/>
            <person name="Morin E."/>
            <person name="Beaudet D."/>
            <person name="Noel J."/>
            <person name="Ndikumana S."/>
            <person name="Charron P."/>
            <person name="St-Onge C."/>
            <person name="Giorgi J."/>
            <person name="Grigoriev I.V."/>
            <person name="Roux C."/>
            <person name="Martin F.M."/>
            <person name="Corradi N."/>
        </authorList>
    </citation>
    <scope>NUCLEOTIDE SEQUENCE [LARGE SCALE GENOMIC DNA]</scope>
    <source>
        <strain evidence="8 9">A5</strain>
    </source>
</reference>
<dbReference type="AlphaFoldDB" id="A0A2N0Q349"/>
<dbReference type="Pfam" id="PF00067">
    <property type="entry name" value="p450"/>
    <property type="match status" value="2"/>
</dbReference>
<evidence type="ECO:0000256" key="2">
    <source>
        <dbReference type="ARBA" id="ARBA00022617"/>
    </source>
</evidence>
<protein>
    <submittedName>
        <fullName evidence="8">Cytochrome P450</fullName>
    </submittedName>
</protein>
<dbReference type="InterPro" id="IPR001128">
    <property type="entry name" value="Cyt_P450"/>
</dbReference>
<dbReference type="GO" id="GO:0005506">
    <property type="term" value="F:iron ion binding"/>
    <property type="evidence" value="ECO:0007669"/>
    <property type="project" value="InterPro"/>
</dbReference>
<accession>A0A2N0Q349</accession>
<sequence length="446" mass="50385">MTSSDKAYDFFKSQNKLAIALLGNGLAFAEGDDHKRQRKMMNPAFSHSNIKEMVPTFIRVTSTLKGLIKNEINQGNSNINLTPYISKTTLDIIGSVGFSYEFNSLTSSNELADSVFNAPLNTLRVAVILIANYIPFIKDILIGTNVEFKNACAVISRVSKKLVEEKYKEAENGELKNKDLLSLLINTNKILPDEEIMTYEELKNQAIKKIFIYLFTVRQISMKFPVFVGCYGNVVQIRQVSIIYTKIMTFLVTGHETTSATTCWALYLLAQHPHEQDLLREELVKVIPDKSNFNLSYDEINSLEYLNCVIKETLRMCTPVSIISRTNLKDEVFGKYFIPKNSEIFIGISAFQKSSEIWGPTADNFDPKRWLNPSLNVTNLNYSPFLGGPRGCIGNKLALAEMKIMLGMLIRNFVFQPIEGFQTRKKPFPLSKPDPYIGLAISIVES</sequence>